<name>A0A197JF86_9FUNG</name>
<accession>A0A197JF86</accession>
<evidence type="ECO:0000313" key="2">
    <source>
        <dbReference type="EMBL" id="OAQ23790.1"/>
    </source>
</evidence>
<organism evidence="2 3">
    <name type="scientific">Linnemannia elongata AG-77</name>
    <dbReference type="NCBI Taxonomy" id="1314771"/>
    <lineage>
        <taxon>Eukaryota</taxon>
        <taxon>Fungi</taxon>
        <taxon>Fungi incertae sedis</taxon>
        <taxon>Mucoromycota</taxon>
        <taxon>Mortierellomycotina</taxon>
        <taxon>Mortierellomycetes</taxon>
        <taxon>Mortierellales</taxon>
        <taxon>Mortierellaceae</taxon>
        <taxon>Linnemannia</taxon>
    </lineage>
</organism>
<evidence type="ECO:0000256" key="1">
    <source>
        <dbReference type="SAM" id="MobiDB-lite"/>
    </source>
</evidence>
<feature type="region of interest" description="Disordered" evidence="1">
    <location>
        <begin position="14"/>
        <end position="44"/>
    </location>
</feature>
<keyword evidence="3" id="KW-1185">Reference proteome</keyword>
<dbReference type="Proteomes" id="UP000078512">
    <property type="component" value="Unassembled WGS sequence"/>
</dbReference>
<dbReference type="EMBL" id="KV442108">
    <property type="protein sequence ID" value="OAQ23790.1"/>
    <property type="molecule type" value="Genomic_DNA"/>
</dbReference>
<protein>
    <submittedName>
        <fullName evidence="2">Uncharacterized protein</fullName>
    </submittedName>
</protein>
<gene>
    <name evidence="2" type="ORF">K457DRAFT_1837025</name>
</gene>
<proteinExistence type="predicted"/>
<reference evidence="2 3" key="1">
    <citation type="submission" date="2016-05" db="EMBL/GenBank/DDBJ databases">
        <title>Genome sequencing reveals origins of a unique bacterial endosymbiosis in the earliest lineages of terrestrial Fungi.</title>
        <authorList>
            <consortium name="DOE Joint Genome Institute"/>
            <person name="Uehling J."/>
            <person name="Gryganskyi A."/>
            <person name="Hameed K."/>
            <person name="Tschaplinski T."/>
            <person name="Misztal P."/>
            <person name="Wu S."/>
            <person name="Desiro A."/>
            <person name="Vande Pol N."/>
            <person name="Du Z.-Y."/>
            <person name="Zienkiewicz A."/>
            <person name="Zienkiewicz K."/>
            <person name="Morin E."/>
            <person name="Tisserant E."/>
            <person name="Splivallo R."/>
            <person name="Hainaut M."/>
            <person name="Henrissat B."/>
            <person name="Ohm R."/>
            <person name="Kuo A."/>
            <person name="Yan J."/>
            <person name="Lipzen A."/>
            <person name="Nolan M."/>
            <person name="Labutti K."/>
            <person name="Barry K."/>
            <person name="Goldstein A."/>
            <person name="Labbe J."/>
            <person name="Schadt C."/>
            <person name="Tuskan G."/>
            <person name="Grigoriev I."/>
            <person name="Martin F."/>
            <person name="Vilgalys R."/>
            <person name="Bonito G."/>
        </authorList>
    </citation>
    <scope>NUCLEOTIDE SEQUENCE [LARGE SCALE GENOMIC DNA]</scope>
    <source>
        <strain evidence="2 3">AG-77</strain>
    </source>
</reference>
<dbReference type="AlphaFoldDB" id="A0A197JF86"/>
<evidence type="ECO:0000313" key="3">
    <source>
        <dbReference type="Proteomes" id="UP000078512"/>
    </source>
</evidence>
<sequence length="58" mass="6442">MSSYISAYLNLNTSPDLETRAPPRDFRHQLDTPGPSQRSKALSYDPSPIPVLALLFVP</sequence>
<feature type="compositionally biased region" description="Basic and acidic residues" evidence="1">
    <location>
        <begin position="17"/>
        <end position="30"/>
    </location>
</feature>